<evidence type="ECO:0000313" key="3">
    <source>
        <dbReference type="EMBL" id="RUT47547.1"/>
    </source>
</evidence>
<evidence type="ECO:0000256" key="1">
    <source>
        <dbReference type="SAM" id="SignalP"/>
    </source>
</evidence>
<dbReference type="RefSeq" id="WP_127191425.1">
    <property type="nucleotide sequence ID" value="NZ_RZNY01000004.1"/>
</dbReference>
<proteinExistence type="predicted"/>
<reference evidence="3 4" key="1">
    <citation type="submission" date="2018-12" db="EMBL/GenBank/DDBJ databases">
        <authorList>
            <person name="Sun L."/>
            <person name="Chen Z."/>
        </authorList>
    </citation>
    <scope>NUCLEOTIDE SEQUENCE [LARGE SCALE GENOMIC DNA]</scope>
    <source>
        <strain evidence="3 4">DSM 15890</strain>
    </source>
</reference>
<organism evidence="3 4">
    <name type="scientific">Paenibacillus anaericanus</name>
    <dbReference type="NCBI Taxonomy" id="170367"/>
    <lineage>
        <taxon>Bacteria</taxon>
        <taxon>Bacillati</taxon>
        <taxon>Bacillota</taxon>
        <taxon>Bacilli</taxon>
        <taxon>Bacillales</taxon>
        <taxon>Paenibacillaceae</taxon>
        <taxon>Paenibacillus</taxon>
    </lineage>
</organism>
<evidence type="ECO:0000259" key="2">
    <source>
        <dbReference type="Pfam" id="PF07833"/>
    </source>
</evidence>
<feature type="signal peptide" evidence="1">
    <location>
        <begin position="1"/>
        <end position="23"/>
    </location>
</feature>
<dbReference type="InterPro" id="IPR036582">
    <property type="entry name" value="Mao_N_sf"/>
</dbReference>
<feature type="domain" description="Copper amine oxidase-like N-terminal" evidence="2">
    <location>
        <begin position="38"/>
        <end position="140"/>
    </location>
</feature>
<evidence type="ECO:0000313" key="4">
    <source>
        <dbReference type="Proteomes" id="UP000279446"/>
    </source>
</evidence>
<dbReference type="Pfam" id="PF07833">
    <property type="entry name" value="Cu_amine_oxidN1"/>
    <property type="match status" value="1"/>
</dbReference>
<comment type="caution">
    <text evidence="3">The sequence shown here is derived from an EMBL/GenBank/DDBJ whole genome shotgun (WGS) entry which is preliminary data.</text>
</comment>
<dbReference type="OrthoDB" id="2580333at2"/>
<dbReference type="Gene3D" id="3.30.457.10">
    <property type="entry name" value="Copper amine oxidase-like, N-terminal domain"/>
    <property type="match status" value="1"/>
</dbReference>
<dbReference type="InterPro" id="IPR012854">
    <property type="entry name" value="Cu_amine_oxidase-like_N"/>
</dbReference>
<keyword evidence="1" id="KW-0732">Signal</keyword>
<dbReference type="SUPFAM" id="SSF55383">
    <property type="entry name" value="Copper amine oxidase, domain N"/>
    <property type="match status" value="1"/>
</dbReference>
<dbReference type="EMBL" id="RZNY01000004">
    <property type="protein sequence ID" value="RUT47547.1"/>
    <property type="molecule type" value="Genomic_DNA"/>
</dbReference>
<dbReference type="Proteomes" id="UP000279446">
    <property type="component" value="Unassembled WGS sequence"/>
</dbReference>
<name>A0A433YCG1_9BACL</name>
<keyword evidence="4" id="KW-1185">Reference proteome</keyword>
<feature type="chain" id="PRO_5039596327" evidence="1">
    <location>
        <begin position="24"/>
        <end position="313"/>
    </location>
</feature>
<protein>
    <submittedName>
        <fullName evidence="3">Copper amine oxidase N-terminal domain-containing protein</fullName>
    </submittedName>
</protein>
<sequence>MKKIVYLMLIGCLVIFTGLFSFASSTSAAASVSYTLYIDGKVSPAKFPIVMENNSTLVPMKSVLTELNYTTTVNNQTKAITAKNSAGSIIIVKVGSKKAKINGSDMLLPASVKTMNGTTYIPLSAIKQLTGKSIGVDASQGMAWIGEKPTVADPIQIWGVTPDEVKAAAGQNLPIDEGGQGDIYLLMYQDSTKGAEELYIFHKNKLAKLVFTPIITGNEDNETFLLGVYSGMFNTVVKAYGEPTKGSVDINKETLDQYLTLLSNEGYISSEWKVGDTKIKTLIKETDSSYTISMQYVNTSVETQLNAALDAIK</sequence>
<accession>A0A433YCG1</accession>
<dbReference type="AlphaFoldDB" id="A0A433YCG1"/>
<gene>
    <name evidence="3" type="ORF">EJP82_07555</name>
</gene>